<name>A0ABN9EMZ5_9NEOB</name>
<proteinExistence type="predicted"/>
<dbReference type="EMBL" id="CATNWA010015713">
    <property type="protein sequence ID" value="CAI9585998.1"/>
    <property type="molecule type" value="Genomic_DNA"/>
</dbReference>
<comment type="caution">
    <text evidence="1">The sequence shown here is derived from an EMBL/GenBank/DDBJ whole genome shotgun (WGS) entry which is preliminary data.</text>
</comment>
<evidence type="ECO:0000313" key="1">
    <source>
        <dbReference type="EMBL" id="CAI9585998.1"/>
    </source>
</evidence>
<dbReference type="Proteomes" id="UP001162483">
    <property type="component" value="Unassembled WGS sequence"/>
</dbReference>
<protein>
    <submittedName>
        <fullName evidence="1">Uncharacterized protein</fullName>
    </submittedName>
</protein>
<gene>
    <name evidence="1" type="ORF">SPARVUS_LOCUS10306293</name>
</gene>
<reference evidence="1" key="1">
    <citation type="submission" date="2023-05" db="EMBL/GenBank/DDBJ databases">
        <authorList>
            <person name="Stuckert A."/>
        </authorList>
    </citation>
    <scope>NUCLEOTIDE SEQUENCE</scope>
</reference>
<accession>A0ABN9EMZ5</accession>
<organism evidence="1 2">
    <name type="scientific">Staurois parvus</name>
    <dbReference type="NCBI Taxonomy" id="386267"/>
    <lineage>
        <taxon>Eukaryota</taxon>
        <taxon>Metazoa</taxon>
        <taxon>Chordata</taxon>
        <taxon>Craniata</taxon>
        <taxon>Vertebrata</taxon>
        <taxon>Euteleostomi</taxon>
        <taxon>Amphibia</taxon>
        <taxon>Batrachia</taxon>
        <taxon>Anura</taxon>
        <taxon>Neobatrachia</taxon>
        <taxon>Ranoidea</taxon>
        <taxon>Ranidae</taxon>
        <taxon>Staurois</taxon>
    </lineage>
</organism>
<keyword evidence="2" id="KW-1185">Reference proteome</keyword>
<sequence length="48" mass="5675">MAKGMQPERKRNDCLYSLYGCKSNHCKKRKKNLHHPQQVVQCHHRVTG</sequence>
<evidence type="ECO:0000313" key="2">
    <source>
        <dbReference type="Proteomes" id="UP001162483"/>
    </source>
</evidence>